<reference evidence="2" key="1">
    <citation type="submission" date="2022-11" db="UniProtKB">
        <authorList>
            <consortium name="WormBaseParasite"/>
        </authorList>
    </citation>
    <scope>IDENTIFICATION</scope>
</reference>
<proteinExistence type="predicted"/>
<evidence type="ECO:0000313" key="2">
    <source>
        <dbReference type="WBParaSite" id="PS1159_v2.g21085.t1"/>
    </source>
</evidence>
<sequence>MNIFEDPIFVIMNNDGNIIRVQVNKTYTFKKLQTRIQNDCGIPLKLQCFICEDERNYADMDKEEGEEAADDNILQTEDATNIVTTSKSNDVTDINSSVDIQMNDSDRHDMINVKERTSCTFFITYITLKGIDGKASAIFVKENETIEAVMYRIQERSGLSLDHQEFTCFDKRTLEEKFWEEEYKRFNSTSSPKAISSLIPKIIECNLETLYIYKQYLSLSEYNFLIASGTIVCLTLYSCTIEDDDGNAVTVDKLFDTLRLIHTFDMHCSNKSSWFDLDTVKKMVRIISRFRKLQCLGFHGLPETFDISSFTDFVLKNSSVDIRLAFSVQLSAAYKKWIVNFMDEILQKQPKKVPRLQFPSYAEDSKFAEYDKLYRCQK</sequence>
<evidence type="ECO:0000313" key="1">
    <source>
        <dbReference type="Proteomes" id="UP000887580"/>
    </source>
</evidence>
<name>A0AC35FUI9_9BILA</name>
<dbReference type="WBParaSite" id="PS1159_v2.g21085.t1">
    <property type="protein sequence ID" value="PS1159_v2.g21085.t1"/>
    <property type="gene ID" value="PS1159_v2.g21085"/>
</dbReference>
<protein>
    <submittedName>
        <fullName evidence="2">Ubiquitin-like domain-containing protein</fullName>
    </submittedName>
</protein>
<dbReference type="Proteomes" id="UP000887580">
    <property type="component" value="Unplaced"/>
</dbReference>
<organism evidence="1 2">
    <name type="scientific">Panagrolaimus sp. PS1159</name>
    <dbReference type="NCBI Taxonomy" id="55785"/>
    <lineage>
        <taxon>Eukaryota</taxon>
        <taxon>Metazoa</taxon>
        <taxon>Ecdysozoa</taxon>
        <taxon>Nematoda</taxon>
        <taxon>Chromadorea</taxon>
        <taxon>Rhabditida</taxon>
        <taxon>Tylenchina</taxon>
        <taxon>Panagrolaimomorpha</taxon>
        <taxon>Panagrolaimoidea</taxon>
        <taxon>Panagrolaimidae</taxon>
        <taxon>Panagrolaimus</taxon>
    </lineage>
</organism>
<accession>A0AC35FUI9</accession>